<dbReference type="Proteomes" id="UP000029981">
    <property type="component" value="Chromosome 1"/>
</dbReference>
<proteinExistence type="predicted"/>
<dbReference type="GO" id="GO:0003899">
    <property type="term" value="F:DNA-directed RNA polymerase activity"/>
    <property type="evidence" value="ECO:0007669"/>
    <property type="project" value="InterPro"/>
</dbReference>
<dbReference type="Gene3D" id="2.40.50.150">
    <property type="match status" value="1"/>
</dbReference>
<dbReference type="OMA" id="SNYESSW"/>
<name>A0A0A0M0Z5_CUCSA</name>
<dbReference type="EMBL" id="CM002922">
    <property type="protein sequence ID" value="KGN66797.1"/>
    <property type="molecule type" value="Genomic_DNA"/>
</dbReference>
<organism evidence="1 2">
    <name type="scientific">Cucumis sativus</name>
    <name type="common">Cucumber</name>
    <dbReference type="NCBI Taxonomy" id="3659"/>
    <lineage>
        <taxon>Eukaryota</taxon>
        <taxon>Viridiplantae</taxon>
        <taxon>Streptophyta</taxon>
        <taxon>Embryophyta</taxon>
        <taxon>Tracheophyta</taxon>
        <taxon>Spermatophyta</taxon>
        <taxon>Magnoliopsida</taxon>
        <taxon>eudicotyledons</taxon>
        <taxon>Gunneridae</taxon>
        <taxon>Pentapetalae</taxon>
        <taxon>rosids</taxon>
        <taxon>fabids</taxon>
        <taxon>Cucurbitales</taxon>
        <taxon>Cucurbitaceae</taxon>
        <taxon>Benincaseae</taxon>
        <taxon>Cucumis</taxon>
    </lineage>
</organism>
<evidence type="ECO:0000313" key="1">
    <source>
        <dbReference type="EMBL" id="KGN66797.1"/>
    </source>
</evidence>
<dbReference type="STRING" id="3659.A0A0A0M0Z5"/>
<reference evidence="1 2" key="1">
    <citation type="journal article" date="2009" name="Nat. Genet.">
        <title>The genome of the cucumber, Cucumis sativus L.</title>
        <authorList>
            <person name="Huang S."/>
            <person name="Li R."/>
            <person name="Zhang Z."/>
            <person name="Li L."/>
            <person name="Gu X."/>
            <person name="Fan W."/>
            <person name="Lucas W.J."/>
            <person name="Wang X."/>
            <person name="Xie B."/>
            <person name="Ni P."/>
            <person name="Ren Y."/>
            <person name="Zhu H."/>
            <person name="Li J."/>
            <person name="Lin K."/>
            <person name="Jin W."/>
            <person name="Fei Z."/>
            <person name="Li G."/>
            <person name="Staub J."/>
            <person name="Kilian A."/>
            <person name="van der Vossen E.A."/>
            <person name="Wu Y."/>
            <person name="Guo J."/>
            <person name="He J."/>
            <person name="Jia Z."/>
            <person name="Ren Y."/>
            <person name="Tian G."/>
            <person name="Lu Y."/>
            <person name="Ruan J."/>
            <person name="Qian W."/>
            <person name="Wang M."/>
            <person name="Huang Q."/>
            <person name="Li B."/>
            <person name="Xuan Z."/>
            <person name="Cao J."/>
            <person name="Asan"/>
            <person name="Wu Z."/>
            <person name="Zhang J."/>
            <person name="Cai Q."/>
            <person name="Bai Y."/>
            <person name="Zhao B."/>
            <person name="Han Y."/>
            <person name="Li Y."/>
            <person name="Li X."/>
            <person name="Wang S."/>
            <person name="Shi Q."/>
            <person name="Liu S."/>
            <person name="Cho W.K."/>
            <person name="Kim J.Y."/>
            <person name="Xu Y."/>
            <person name="Heller-Uszynska K."/>
            <person name="Miao H."/>
            <person name="Cheng Z."/>
            <person name="Zhang S."/>
            <person name="Wu J."/>
            <person name="Yang Y."/>
            <person name="Kang H."/>
            <person name="Li M."/>
            <person name="Liang H."/>
            <person name="Ren X."/>
            <person name="Shi Z."/>
            <person name="Wen M."/>
            <person name="Jian M."/>
            <person name="Yang H."/>
            <person name="Zhang G."/>
            <person name="Yang Z."/>
            <person name="Chen R."/>
            <person name="Liu S."/>
            <person name="Li J."/>
            <person name="Ma L."/>
            <person name="Liu H."/>
            <person name="Zhou Y."/>
            <person name="Zhao J."/>
            <person name="Fang X."/>
            <person name="Li G."/>
            <person name="Fang L."/>
            <person name="Li Y."/>
            <person name="Liu D."/>
            <person name="Zheng H."/>
            <person name="Zhang Y."/>
            <person name="Qin N."/>
            <person name="Li Z."/>
            <person name="Yang G."/>
            <person name="Yang S."/>
            <person name="Bolund L."/>
            <person name="Kristiansen K."/>
            <person name="Zheng H."/>
            <person name="Li S."/>
            <person name="Zhang X."/>
            <person name="Yang H."/>
            <person name="Wang J."/>
            <person name="Sun R."/>
            <person name="Zhang B."/>
            <person name="Jiang S."/>
            <person name="Wang J."/>
            <person name="Du Y."/>
            <person name="Li S."/>
        </authorList>
    </citation>
    <scope>NUCLEOTIDE SEQUENCE [LARGE SCALE GENOMIC DNA]</scope>
    <source>
        <strain evidence="2">cv. 9930</strain>
    </source>
</reference>
<reference evidence="1 2" key="4">
    <citation type="journal article" date="2011" name="BMC Genomics">
        <title>RNA-Seq improves annotation of protein-coding genes in the cucumber genome.</title>
        <authorList>
            <person name="Li Z."/>
            <person name="Zhang Z."/>
            <person name="Yan P."/>
            <person name="Huang S."/>
            <person name="Fei Z."/>
            <person name="Lin K."/>
        </authorList>
    </citation>
    <scope>NUCLEOTIDE SEQUENCE [LARGE SCALE GENOMIC DNA]</scope>
    <source>
        <strain evidence="2">cv. 9930</strain>
    </source>
</reference>
<protein>
    <submittedName>
        <fullName evidence="1">Uncharacterized protein</fullName>
    </submittedName>
</protein>
<dbReference type="AlphaFoldDB" id="A0A0A0M0Z5"/>
<reference evidence="1 2" key="3">
    <citation type="journal article" date="2010" name="BMC Genomics">
        <title>Transcriptome sequencing and comparative analysis of cucumber flowers with different sex types.</title>
        <authorList>
            <person name="Guo S."/>
            <person name="Zheng Y."/>
            <person name="Joung J.G."/>
            <person name="Liu S."/>
            <person name="Zhang Z."/>
            <person name="Crasta O.R."/>
            <person name="Sobral B.W."/>
            <person name="Xu Y."/>
            <person name="Huang S."/>
            <person name="Fei Z."/>
        </authorList>
    </citation>
    <scope>NUCLEOTIDE SEQUENCE [LARGE SCALE GENOMIC DNA]</scope>
    <source>
        <strain evidence="2">cv. 9930</strain>
    </source>
</reference>
<sequence length="83" mass="8869">MLDDDGLAALGEIIGPSDVYVNKQSPIIMKGSPLPGIPDSAYRPCRQVFKGSEGEPTVQEDFPFSACGISGSNYESSWISEKS</sequence>
<evidence type="ECO:0000313" key="2">
    <source>
        <dbReference type="Proteomes" id="UP000029981"/>
    </source>
</evidence>
<keyword evidence="2" id="KW-1185">Reference proteome</keyword>
<gene>
    <name evidence="1" type="ORF">Csa_1G690340</name>
</gene>
<dbReference type="Gramene" id="KGN66797">
    <property type="protein sequence ID" value="KGN66797"/>
    <property type="gene ID" value="Csa_1G690340"/>
</dbReference>
<reference evidence="1 2" key="2">
    <citation type="journal article" date="2009" name="PLoS ONE">
        <title>An integrated genetic and cytogenetic map of the cucumber genome.</title>
        <authorList>
            <person name="Ren Y."/>
            <person name="Zhang Z."/>
            <person name="Liu J."/>
            <person name="Staub J.E."/>
            <person name="Han Y."/>
            <person name="Cheng Z."/>
            <person name="Li X."/>
            <person name="Lu J."/>
            <person name="Miao H."/>
            <person name="Kang H."/>
            <person name="Xie B."/>
            <person name="Gu X."/>
            <person name="Wang X."/>
            <person name="Du Y."/>
            <person name="Jin W."/>
            <person name="Huang S."/>
        </authorList>
    </citation>
    <scope>NUCLEOTIDE SEQUENCE [LARGE SCALE GENOMIC DNA]</scope>
    <source>
        <strain evidence="2">cv. 9930</strain>
    </source>
</reference>
<accession>A0A0A0M0Z5</accession>
<dbReference type="InterPro" id="IPR014724">
    <property type="entry name" value="RNA_pol_RPB2_OB-fold"/>
</dbReference>